<dbReference type="GO" id="GO:0030643">
    <property type="term" value="P:intracellular phosphate ion homeostasis"/>
    <property type="evidence" value="ECO:0007669"/>
    <property type="project" value="InterPro"/>
</dbReference>
<keyword evidence="4 7" id="KW-0813">Transport</keyword>
<comment type="caution">
    <text evidence="11">The sequence shown here is derived from an EMBL/GenBank/DDBJ whole genome shotgun (WGS) entry which is preliminary data.</text>
</comment>
<dbReference type="GO" id="GO:0005737">
    <property type="term" value="C:cytoplasm"/>
    <property type="evidence" value="ECO:0007669"/>
    <property type="project" value="UniProtKB-SubCell"/>
</dbReference>
<dbReference type="AlphaFoldDB" id="A0A6B3VTA8"/>
<evidence type="ECO:0000256" key="7">
    <source>
        <dbReference type="PIRNR" id="PIRNR003107"/>
    </source>
</evidence>
<organism evidence="11 12">
    <name type="scientific">Bacillus aquiflavi</name>
    <dbReference type="NCBI Taxonomy" id="2672567"/>
    <lineage>
        <taxon>Bacteria</taxon>
        <taxon>Bacillati</taxon>
        <taxon>Bacillota</taxon>
        <taxon>Bacilli</taxon>
        <taxon>Bacillales</taxon>
        <taxon>Bacillaceae</taxon>
        <taxon>Bacillus</taxon>
    </lineage>
</organism>
<accession>A0A6B3VTA8</accession>
<keyword evidence="6 7" id="KW-0592">Phosphate transport</keyword>
<gene>
    <name evidence="11" type="primary">phoU</name>
    <name evidence="11" type="ORF">G4D64_01410</name>
    <name evidence="10" type="ORF">H1Z61_01415</name>
</gene>
<evidence type="ECO:0000256" key="5">
    <source>
        <dbReference type="ARBA" id="ARBA00022490"/>
    </source>
</evidence>
<protein>
    <recommendedName>
        <fullName evidence="7">Phosphate-specific transport system accessory protein PhoU</fullName>
    </recommendedName>
</protein>
<evidence type="ECO:0000256" key="6">
    <source>
        <dbReference type="ARBA" id="ARBA00022592"/>
    </source>
</evidence>
<evidence type="ECO:0000313" key="13">
    <source>
        <dbReference type="Proteomes" id="UP000570010"/>
    </source>
</evidence>
<keyword evidence="12" id="KW-1185">Reference proteome</keyword>
<dbReference type="Proteomes" id="UP000472971">
    <property type="component" value="Unassembled WGS sequence"/>
</dbReference>
<comment type="function">
    <text evidence="7">Plays a role in the regulation of phosphate uptake.</text>
</comment>
<comment type="subcellular location">
    <subcellularLocation>
        <location evidence="1 7">Cytoplasm</location>
    </subcellularLocation>
</comment>
<dbReference type="PANTHER" id="PTHR42930:SF3">
    <property type="entry name" value="PHOSPHATE-SPECIFIC TRANSPORT SYSTEM ACCESSORY PROTEIN PHOU"/>
    <property type="match status" value="1"/>
</dbReference>
<comment type="similarity">
    <text evidence="2 7">Belongs to the PhoU family.</text>
</comment>
<feature type="domain" description="PhoU" evidence="9">
    <location>
        <begin position="122"/>
        <end position="206"/>
    </location>
</feature>
<dbReference type="Pfam" id="PF01895">
    <property type="entry name" value="PhoU"/>
    <property type="match status" value="2"/>
</dbReference>
<reference evidence="10 13" key="2">
    <citation type="submission" date="2020-07" db="EMBL/GenBank/DDBJ databases">
        <authorList>
            <person name="Feng H."/>
        </authorList>
    </citation>
    <scope>NUCLEOTIDE SEQUENCE [LARGE SCALE GENOMIC DNA]</scope>
    <source>
        <strain evidence="10">S-12</strain>
        <strain evidence="13">s-12</strain>
    </source>
</reference>
<evidence type="ECO:0000256" key="1">
    <source>
        <dbReference type="ARBA" id="ARBA00004496"/>
    </source>
</evidence>
<sequence length="219" mass="24781">MSTRSNFDQNLKELKEQILNMAEEAKKAVTKSMLALKNQDFIIAEKIIDNDIKLNKMEEIINEKAIFLIATEAPVAVDLRKIITAIKISSEIERIADMAVNIAKSTLHIGHEQLMIPIEKVETMMGIALKMFSDSMIAYYGEDEEFARQCAKKDDAVDEMYGELITEMIVNTPTHPKARKQITQLGFICRYIERIADHVTNISENVVYLATGRQSGLNV</sequence>
<evidence type="ECO:0000313" key="11">
    <source>
        <dbReference type="EMBL" id="NEY80202.1"/>
    </source>
</evidence>
<evidence type="ECO:0000313" key="10">
    <source>
        <dbReference type="EMBL" id="MBA4535827.1"/>
    </source>
</evidence>
<dbReference type="EMBL" id="JAAIWN010000002">
    <property type="protein sequence ID" value="NEY80202.1"/>
    <property type="molecule type" value="Genomic_DNA"/>
</dbReference>
<evidence type="ECO:0000256" key="4">
    <source>
        <dbReference type="ARBA" id="ARBA00022448"/>
    </source>
</evidence>
<proteinExistence type="inferred from homology"/>
<dbReference type="PANTHER" id="PTHR42930">
    <property type="entry name" value="PHOSPHATE-SPECIFIC TRANSPORT SYSTEM ACCESSORY PROTEIN PHOU"/>
    <property type="match status" value="1"/>
</dbReference>
<dbReference type="GO" id="GO:0006817">
    <property type="term" value="P:phosphate ion transport"/>
    <property type="evidence" value="ECO:0007669"/>
    <property type="project" value="UniProtKB-KW"/>
</dbReference>
<evidence type="ECO:0000256" key="8">
    <source>
        <dbReference type="SAM" id="Coils"/>
    </source>
</evidence>
<feature type="coiled-coil region" evidence="8">
    <location>
        <begin position="4"/>
        <end position="39"/>
    </location>
</feature>
<dbReference type="GO" id="GO:0045936">
    <property type="term" value="P:negative regulation of phosphate metabolic process"/>
    <property type="evidence" value="ECO:0007669"/>
    <property type="project" value="InterPro"/>
</dbReference>
<dbReference type="Gene3D" id="1.20.58.220">
    <property type="entry name" value="Phosphate transport system protein phou homolog 2, domain 2"/>
    <property type="match status" value="1"/>
</dbReference>
<evidence type="ECO:0000313" key="12">
    <source>
        <dbReference type="Proteomes" id="UP000472971"/>
    </source>
</evidence>
<evidence type="ECO:0000259" key="9">
    <source>
        <dbReference type="Pfam" id="PF01895"/>
    </source>
</evidence>
<dbReference type="Proteomes" id="UP000570010">
    <property type="component" value="Unassembled WGS sequence"/>
</dbReference>
<dbReference type="RefSeq" id="WP_163239368.1">
    <property type="nucleotide sequence ID" value="NZ_CP082780.1"/>
</dbReference>
<dbReference type="InterPro" id="IPR038078">
    <property type="entry name" value="PhoU-like_sf"/>
</dbReference>
<dbReference type="InterPro" id="IPR026022">
    <property type="entry name" value="PhoU_dom"/>
</dbReference>
<evidence type="ECO:0000256" key="3">
    <source>
        <dbReference type="ARBA" id="ARBA00011738"/>
    </source>
</evidence>
<dbReference type="PIRSF" id="PIRSF003107">
    <property type="entry name" value="PhoU"/>
    <property type="match status" value="1"/>
</dbReference>
<dbReference type="FunFam" id="1.20.58.220:FF:000004">
    <property type="entry name" value="Phosphate-specific transport system accessory protein PhoU"/>
    <property type="match status" value="1"/>
</dbReference>
<keyword evidence="8" id="KW-0175">Coiled coil</keyword>
<dbReference type="EMBL" id="JACEIO010000002">
    <property type="protein sequence ID" value="MBA4535827.1"/>
    <property type="molecule type" value="Genomic_DNA"/>
</dbReference>
<name>A0A6B3VTA8_9BACI</name>
<dbReference type="NCBIfam" id="TIGR02135">
    <property type="entry name" value="phoU_full"/>
    <property type="match status" value="1"/>
</dbReference>
<feature type="domain" description="PhoU" evidence="9">
    <location>
        <begin position="18"/>
        <end position="105"/>
    </location>
</feature>
<dbReference type="InterPro" id="IPR028366">
    <property type="entry name" value="PhoU"/>
</dbReference>
<evidence type="ECO:0000256" key="2">
    <source>
        <dbReference type="ARBA" id="ARBA00008107"/>
    </source>
</evidence>
<dbReference type="SUPFAM" id="SSF109755">
    <property type="entry name" value="PhoU-like"/>
    <property type="match status" value="1"/>
</dbReference>
<reference evidence="11 12" key="1">
    <citation type="submission" date="2020-02" db="EMBL/GenBank/DDBJ databases">
        <title>Bacillus aquiflavi sp. nov., isolated from yellow water of strong flavor Chinese baijiu in Yibin region of China.</title>
        <authorList>
            <person name="Xie J."/>
        </authorList>
    </citation>
    <scope>NUCLEOTIDE SEQUENCE [LARGE SCALE GENOMIC DNA]</scope>
    <source>
        <strain evidence="11 12">3H-10</strain>
    </source>
</reference>
<comment type="subunit">
    <text evidence="3 7">Homodimer.</text>
</comment>
<keyword evidence="5 7" id="KW-0963">Cytoplasm</keyword>